<dbReference type="Gene3D" id="2.60.120.1140">
    <property type="entry name" value="Protein of unknown function DUF192"/>
    <property type="match status" value="1"/>
</dbReference>
<gene>
    <name evidence="1" type="ORF">EI684_22035</name>
</gene>
<dbReference type="AlphaFoldDB" id="A0A426TR29"/>
<reference evidence="1 2" key="1">
    <citation type="submission" date="2018-12" db="EMBL/GenBank/DDBJ databases">
        <title>Genome Sequence of Candidatus Viridilinea halotolerans isolated from saline sulfide-rich spring.</title>
        <authorList>
            <person name="Grouzdev D.S."/>
            <person name="Burganskaya E.I."/>
            <person name="Krutkina M.S."/>
            <person name="Sukhacheva M.V."/>
            <person name="Gorlenko V.M."/>
        </authorList>
    </citation>
    <scope>NUCLEOTIDE SEQUENCE [LARGE SCALE GENOMIC DNA]</scope>
    <source>
        <strain evidence="1">Chok-6</strain>
    </source>
</reference>
<dbReference type="InterPro" id="IPR003795">
    <property type="entry name" value="DUF192"/>
</dbReference>
<dbReference type="InterPro" id="IPR038695">
    <property type="entry name" value="Saro_0823-like_sf"/>
</dbReference>
<sequence length="116" mass="12485">MIRVENRTRGTCLAETCGEARSFLARGRGLMGHPGLTSGEGLLIDPCSSVHSFFMRFAIDVVFVDRHDRVVGLTAAMPPNRPFAGAWGARYVVELPAGTIVVTGTQVGDQLALERV</sequence>
<name>A0A426TR29_9CHLR</name>
<accession>A0A426TR29</accession>
<dbReference type="PANTHER" id="PTHR37953">
    <property type="entry name" value="UPF0127 PROTEIN MJ1496"/>
    <property type="match status" value="1"/>
</dbReference>
<dbReference type="PANTHER" id="PTHR37953:SF1">
    <property type="entry name" value="UPF0127 PROTEIN MJ1496"/>
    <property type="match status" value="1"/>
</dbReference>
<dbReference type="Pfam" id="PF02643">
    <property type="entry name" value="DUF192"/>
    <property type="match status" value="1"/>
</dbReference>
<dbReference type="EMBL" id="RSAS01000911">
    <property type="protein sequence ID" value="RRR65815.1"/>
    <property type="molecule type" value="Genomic_DNA"/>
</dbReference>
<proteinExistence type="predicted"/>
<dbReference type="Proteomes" id="UP000280307">
    <property type="component" value="Unassembled WGS sequence"/>
</dbReference>
<evidence type="ECO:0000313" key="2">
    <source>
        <dbReference type="Proteomes" id="UP000280307"/>
    </source>
</evidence>
<organism evidence="1 2">
    <name type="scientific">Candidatus Viridilinea halotolerans</name>
    <dbReference type="NCBI Taxonomy" id="2491704"/>
    <lineage>
        <taxon>Bacteria</taxon>
        <taxon>Bacillati</taxon>
        <taxon>Chloroflexota</taxon>
        <taxon>Chloroflexia</taxon>
        <taxon>Chloroflexales</taxon>
        <taxon>Chloroflexineae</taxon>
        <taxon>Oscillochloridaceae</taxon>
        <taxon>Candidatus Viridilinea</taxon>
    </lineage>
</organism>
<evidence type="ECO:0000313" key="1">
    <source>
        <dbReference type="EMBL" id="RRR65815.1"/>
    </source>
</evidence>
<comment type="caution">
    <text evidence="1">The sequence shown here is derived from an EMBL/GenBank/DDBJ whole genome shotgun (WGS) entry which is preliminary data.</text>
</comment>
<protein>
    <submittedName>
        <fullName evidence="1">DUF192 domain-containing protein</fullName>
    </submittedName>
</protein>